<dbReference type="AlphaFoldDB" id="A0AAV1XHC3"/>
<evidence type="ECO:0000256" key="2">
    <source>
        <dbReference type="SAM" id="SignalP"/>
    </source>
</evidence>
<gene>
    <name evidence="3" type="ORF">LLUT_LOCUS21813</name>
</gene>
<protein>
    <recommendedName>
        <fullName evidence="5">Transmembrane protein</fullName>
    </recommendedName>
</protein>
<comment type="caution">
    <text evidence="3">The sequence shown here is derived from an EMBL/GenBank/DDBJ whole genome shotgun (WGS) entry which is preliminary data.</text>
</comment>
<keyword evidence="2" id="KW-0732">Signal</keyword>
<feature type="region of interest" description="Disordered" evidence="1">
    <location>
        <begin position="54"/>
        <end position="87"/>
    </location>
</feature>
<name>A0AAV1XHC3_LUPLU</name>
<dbReference type="EMBL" id="CAXHTB010000015">
    <property type="protein sequence ID" value="CAL0320753.1"/>
    <property type="molecule type" value="Genomic_DNA"/>
</dbReference>
<evidence type="ECO:0000313" key="3">
    <source>
        <dbReference type="EMBL" id="CAL0320753.1"/>
    </source>
</evidence>
<keyword evidence="4" id="KW-1185">Reference proteome</keyword>
<organism evidence="3 4">
    <name type="scientific">Lupinus luteus</name>
    <name type="common">European yellow lupine</name>
    <dbReference type="NCBI Taxonomy" id="3873"/>
    <lineage>
        <taxon>Eukaryota</taxon>
        <taxon>Viridiplantae</taxon>
        <taxon>Streptophyta</taxon>
        <taxon>Embryophyta</taxon>
        <taxon>Tracheophyta</taxon>
        <taxon>Spermatophyta</taxon>
        <taxon>Magnoliopsida</taxon>
        <taxon>eudicotyledons</taxon>
        <taxon>Gunneridae</taxon>
        <taxon>Pentapetalae</taxon>
        <taxon>rosids</taxon>
        <taxon>fabids</taxon>
        <taxon>Fabales</taxon>
        <taxon>Fabaceae</taxon>
        <taxon>Papilionoideae</taxon>
        <taxon>50 kb inversion clade</taxon>
        <taxon>genistoids sensu lato</taxon>
        <taxon>core genistoids</taxon>
        <taxon>Genisteae</taxon>
        <taxon>Lupinus</taxon>
    </lineage>
</organism>
<evidence type="ECO:0008006" key="5">
    <source>
        <dbReference type="Google" id="ProtNLM"/>
    </source>
</evidence>
<feature type="signal peptide" evidence="2">
    <location>
        <begin position="1"/>
        <end position="33"/>
    </location>
</feature>
<reference evidence="3 4" key="1">
    <citation type="submission" date="2024-03" db="EMBL/GenBank/DDBJ databases">
        <authorList>
            <person name="Martinez-Hernandez J."/>
        </authorList>
    </citation>
    <scope>NUCLEOTIDE SEQUENCE [LARGE SCALE GENOMIC DNA]</scope>
</reference>
<evidence type="ECO:0000313" key="4">
    <source>
        <dbReference type="Proteomes" id="UP001497480"/>
    </source>
</evidence>
<dbReference type="Proteomes" id="UP001497480">
    <property type="component" value="Unassembled WGS sequence"/>
</dbReference>
<sequence length="87" mass="9572">MGWNMNRKLRPFCVSVLLLLLFLELRSLYGIEARTLDVKKLDCSVGGIDSKTTSQTSLGTMMHSGPSPGGKGHKTRKKFKDYGPSPS</sequence>
<accession>A0AAV1XHC3</accession>
<evidence type="ECO:0000256" key="1">
    <source>
        <dbReference type="SAM" id="MobiDB-lite"/>
    </source>
</evidence>
<feature type="chain" id="PRO_5043494665" description="Transmembrane protein" evidence="2">
    <location>
        <begin position="34"/>
        <end position="87"/>
    </location>
</feature>
<proteinExistence type="predicted"/>